<dbReference type="GO" id="GO:0000978">
    <property type="term" value="F:RNA polymerase II cis-regulatory region sequence-specific DNA binding"/>
    <property type="evidence" value="ECO:0007669"/>
    <property type="project" value="TreeGrafter"/>
</dbReference>
<keyword evidence="2" id="KW-0677">Repeat</keyword>
<dbReference type="Proteomes" id="UP000077266">
    <property type="component" value="Unassembled WGS sequence"/>
</dbReference>
<accession>A0A165ELS0</accession>
<dbReference type="PANTHER" id="PTHR19818">
    <property type="entry name" value="ZINC FINGER PROTEIN ZIC AND GLI"/>
    <property type="match status" value="1"/>
</dbReference>
<sequence length="328" mass="37691">MAKPCLWRRSNKCGYTFSDDTALFQHILHDHPDVAQFKIRPAGPKSSDFVCMWRDCGRVIKAGLLVDACCIQAHIHSHTPEHRLFKCDDDDCIAAFTSRAELEQHERVAHAGEDSESDSADDDDDDDVRDYENDSDHDHDHDYSHTHNRNHDYDHDATASHGAAASREDKHVCVIAVQPEQPVQFRRRVSLPHWHRKMKDDELIEFECRWAGCEVTVLGSAALDDHLSYHFATQTAAPFSCGCGLCYNEPFQDYRKFKQHVWQRYREDDFKPIACDVGTCKRRFTNHQGLSMHRSHSHGPGPSRKKKKKKGGWIVKKLAPDQCMRTGR</sequence>
<feature type="compositionally biased region" description="Acidic residues" evidence="6">
    <location>
        <begin position="114"/>
        <end position="129"/>
    </location>
</feature>
<dbReference type="EMBL" id="KV426132">
    <property type="protein sequence ID" value="KZV87238.1"/>
    <property type="molecule type" value="Genomic_DNA"/>
</dbReference>
<dbReference type="GO" id="GO:0000981">
    <property type="term" value="F:DNA-binding transcription factor activity, RNA polymerase II-specific"/>
    <property type="evidence" value="ECO:0007669"/>
    <property type="project" value="TreeGrafter"/>
</dbReference>
<dbReference type="AlphaFoldDB" id="A0A165ELS0"/>
<keyword evidence="3 5" id="KW-0863">Zinc-finger</keyword>
<name>A0A165ELS0_EXIGL</name>
<organism evidence="8 9">
    <name type="scientific">Exidia glandulosa HHB12029</name>
    <dbReference type="NCBI Taxonomy" id="1314781"/>
    <lineage>
        <taxon>Eukaryota</taxon>
        <taxon>Fungi</taxon>
        <taxon>Dikarya</taxon>
        <taxon>Basidiomycota</taxon>
        <taxon>Agaricomycotina</taxon>
        <taxon>Agaricomycetes</taxon>
        <taxon>Auriculariales</taxon>
        <taxon>Exidiaceae</taxon>
        <taxon>Exidia</taxon>
    </lineage>
</organism>
<dbReference type="PANTHER" id="PTHR19818:SF144">
    <property type="entry name" value="METALLOTHIONEIN EXPRESSION ACTIVATOR-RELATED"/>
    <property type="match status" value="1"/>
</dbReference>
<dbReference type="GO" id="GO:0010557">
    <property type="term" value="P:positive regulation of macromolecule biosynthetic process"/>
    <property type="evidence" value="ECO:0007669"/>
    <property type="project" value="UniProtKB-ARBA"/>
</dbReference>
<evidence type="ECO:0000313" key="9">
    <source>
        <dbReference type="Proteomes" id="UP000077266"/>
    </source>
</evidence>
<dbReference type="PROSITE" id="PS00028">
    <property type="entry name" value="ZINC_FINGER_C2H2_1"/>
    <property type="match status" value="3"/>
</dbReference>
<feature type="region of interest" description="Disordered" evidence="6">
    <location>
        <begin position="289"/>
        <end position="312"/>
    </location>
</feature>
<evidence type="ECO:0000256" key="6">
    <source>
        <dbReference type="SAM" id="MobiDB-lite"/>
    </source>
</evidence>
<feature type="region of interest" description="Disordered" evidence="6">
    <location>
        <begin position="105"/>
        <end position="161"/>
    </location>
</feature>
<evidence type="ECO:0000256" key="2">
    <source>
        <dbReference type="ARBA" id="ARBA00022737"/>
    </source>
</evidence>
<dbReference type="PROSITE" id="PS50157">
    <property type="entry name" value="ZINC_FINGER_C2H2_2"/>
    <property type="match status" value="1"/>
</dbReference>
<dbReference type="InterPro" id="IPR013087">
    <property type="entry name" value="Znf_C2H2_type"/>
</dbReference>
<dbReference type="SMART" id="SM00355">
    <property type="entry name" value="ZnF_C2H2"/>
    <property type="match status" value="5"/>
</dbReference>
<feature type="domain" description="C2H2-type" evidence="7">
    <location>
        <begin position="85"/>
        <end position="115"/>
    </location>
</feature>
<feature type="compositionally biased region" description="Basic residues" evidence="6">
    <location>
        <begin position="293"/>
        <end position="311"/>
    </location>
</feature>
<keyword evidence="1" id="KW-0479">Metal-binding</keyword>
<dbReference type="GO" id="GO:0008270">
    <property type="term" value="F:zinc ion binding"/>
    <property type="evidence" value="ECO:0007669"/>
    <property type="project" value="UniProtKB-KW"/>
</dbReference>
<dbReference type="Gene3D" id="3.30.160.60">
    <property type="entry name" value="Classic Zinc Finger"/>
    <property type="match status" value="2"/>
</dbReference>
<evidence type="ECO:0000256" key="1">
    <source>
        <dbReference type="ARBA" id="ARBA00022723"/>
    </source>
</evidence>
<gene>
    <name evidence="8" type="ORF">EXIGLDRAFT_723997</name>
</gene>
<dbReference type="GO" id="GO:0005634">
    <property type="term" value="C:nucleus"/>
    <property type="evidence" value="ECO:0007669"/>
    <property type="project" value="UniProtKB-ARBA"/>
</dbReference>
<dbReference type="InParanoid" id="A0A165ELS0"/>
<keyword evidence="4" id="KW-0862">Zinc</keyword>
<evidence type="ECO:0000259" key="7">
    <source>
        <dbReference type="PROSITE" id="PS50157"/>
    </source>
</evidence>
<protein>
    <recommendedName>
        <fullName evidence="7">C2H2-type domain-containing protein</fullName>
    </recommendedName>
</protein>
<evidence type="ECO:0000313" key="8">
    <source>
        <dbReference type="EMBL" id="KZV87238.1"/>
    </source>
</evidence>
<proteinExistence type="predicted"/>
<evidence type="ECO:0000256" key="3">
    <source>
        <dbReference type="ARBA" id="ARBA00022771"/>
    </source>
</evidence>
<dbReference type="InterPro" id="IPR050329">
    <property type="entry name" value="GLI_C2H2-zinc-finger"/>
</dbReference>
<evidence type="ECO:0000256" key="5">
    <source>
        <dbReference type="PROSITE-ProRule" id="PRU00042"/>
    </source>
</evidence>
<evidence type="ECO:0000256" key="4">
    <source>
        <dbReference type="ARBA" id="ARBA00022833"/>
    </source>
</evidence>
<reference evidence="8 9" key="1">
    <citation type="journal article" date="2016" name="Mol. Biol. Evol.">
        <title>Comparative Genomics of Early-Diverging Mushroom-Forming Fungi Provides Insights into the Origins of Lignocellulose Decay Capabilities.</title>
        <authorList>
            <person name="Nagy L.G."/>
            <person name="Riley R."/>
            <person name="Tritt A."/>
            <person name="Adam C."/>
            <person name="Daum C."/>
            <person name="Floudas D."/>
            <person name="Sun H."/>
            <person name="Yadav J.S."/>
            <person name="Pangilinan J."/>
            <person name="Larsson K.H."/>
            <person name="Matsuura K."/>
            <person name="Barry K."/>
            <person name="Labutti K."/>
            <person name="Kuo R."/>
            <person name="Ohm R.A."/>
            <person name="Bhattacharya S.S."/>
            <person name="Shirouzu T."/>
            <person name="Yoshinaga Y."/>
            <person name="Martin F.M."/>
            <person name="Grigoriev I.V."/>
            <person name="Hibbett D.S."/>
        </authorList>
    </citation>
    <scope>NUCLEOTIDE SEQUENCE [LARGE SCALE GENOMIC DNA]</scope>
    <source>
        <strain evidence="8 9">HHB12029</strain>
    </source>
</reference>
<keyword evidence="9" id="KW-1185">Reference proteome</keyword>
<feature type="compositionally biased region" description="Basic and acidic residues" evidence="6">
    <location>
        <begin position="130"/>
        <end position="158"/>
    </location>
</feature>